<dbReference type="Pfam" id="PF07992">
    <property type="entry name" value="Pyr_redox_2"/>
    <property type="match status" value="1"/>
</dbReference>
<evidence type="ECO:0000256" key="5">
    <source>
        <dbReference type="SAM" id="MobiDB-lite"/>
    </source>
</evidence>
<dbReference type="InterPro" id="IPR036188">
    <property type="entry name" value="FAD/NAD-bd_sf"/>
</dbReference>
<name>A0ABY2SB62_9PSEU</name>
<dbReference type="PANTHER" id="PTHR43557">
    <property type="entry name" value="APOPTOSIS-INDUCING FACTOR 1"/>
    <property type="match status" value="1"/>
</dbReference>
<evidence type="ECO:0000256" key="3">
    <source>
        <dbReference type="ARBA" id="ARBA00022827"/>
    </source>
</evidence>
<comment type="caution">
    <text evidence="8">The sequence shown here is derived from an EMBL/GenBank/DDBJ whole genome shotgun (WGS) entry which is preliminary data.</text>
</comment>
<protein>
    <recommendedName>
        <fullName evidence="10">Ferredoxin reductase</fullName>
    </recommendedName>
</protein>
<evidence type="ECO:0008006" key="10">
    <source>
        <dbReference type="Google" id="ProtNLM"/>
    </source>
</evidence>
<dbReference type="SUPFAM" id="SSF55424">
    <property type="entry name" value="FAD/NAD-linked reductases, dimerisation (C-terminal) domain"/>
    <property type="match status" value="1"/>
</dbReference>
<keyword evidence="2" id="KW-0285">Flavoprotein</keyword>
<evidence type="ECO:0000256" key="2">
    <source>
        <dbReference type="ARBA" id="ARBA00022630"/>
    </source>
</evidence>
<comment type="cofactor">
    <cofactor evidence="1">
        <name>FAD</name>
        <dbReference type="ChEBI" id="CHEBI:57692"/>
    </cofactor>
</comment>
<accession>A0ABY2SB62</accession>
<evidence type="ECO:0000256" key="4">
    <source>
        <dbReference type="ARBA" id="ARBA00023002"/>
    </source>
</evidence>
<keyword evidence="3" id="KW-0274">FAD</keyword>
<dbReference type="Gene3D" id="3.50.50.60">
    <property type="entry name" value="FAD/NAD(P)-binding domain"/>
    <property type="match status" value="2"/>
</dbReference>
<evidence type="ECO:0000259" key="7">
    <source>
        <dbReference type="Pfam" id="PF14759"/>
    </source>
</evidence>
<dbReference type="InterPro" id="IPR028202">
    <property type="entry name" value="Reductase_C"/>
</dbReference>
<keyword evidence="9" id="KW-1185">Reference proteome</keyword>
<dbReference type="InterPro" id="IPR016156">
    <property type="entry name" value="FAD/NAD-linked_Rdtase_dimer_sf"/>
</dbReference>
<dbReference type="Pfam" id="PF14759">
    <property type="entry name" value="Reductase_C"/>
    <property type="match status" value="1"/>
</dbReference>
<dbReference type="Proteomes" id="UP000309992">
    <property type="component" value="Unassembled WGS sequence"/>
</dbReference>
<reference evidence="8 9" key="1">
    <citation type="journal article" date="2015" name="Antonie Van Leeuwenhoek">
        <title>Prauserella endophytica sp. nov., an endophytic actinobacterium isolated from Tamarix taklamakanensis.</title>
        <authorList>
            <person name="Liu J.M."/>
            <person name="Habden X."/>
            <person name="Guo L."/>
            <person name="Tuo L."/>
            <person name="Jiang Z.K."/>
            <person name="Liu S.W."/>
            <person name="Liu X.F."/>
            <person name="Chen L."/>
            <person name="Li R.F."/>
            <person name="Zhang Y.Q."/>
            <person name="Sun C.H."/>
        </authorList>
    </citation>
    <scope>NUCLEOTIDE SEQUENCE [LARGE SCALE GENOMIC DNA]</scope>
    <source>
        <strain evidence="8 9">CGMCC 4.7182</strain>
    </source>
</reference>
<gene>
    <name evidence="8" type="ORF">FCN18_04805</name>
</gene>
<dbReference type="Gene3D" id="3.30.390.30">
    <property type="match status" value="1"/>
</dbReference>
<evidence type="ECO:0000259" key="6">
    <source>
        <dbReference type="Pfam" id="PF07992"/>
    </source>
</evidence>
<evidence type="ECO:0000313" key="8">
    <source>
        <dbReference type="EMBL" id="TKG72569.1"/>
    </source>
</evidence>
<dbReference type="EMBL" id="SWMS01000002">
    <property type="protein sequence ID" value="TKG72569.1"/>
    <property type="molecule type" value="Genomic_DNA"/>
</dbReference>
<feature type="domain" description="Reductase C-terminal" evidence="7">
    <location>
        <begin position="331"/>
        <end position="414"/>
    </location>
</feature>
<dbReference type="PRINTS" id="PR00368">
    <property type="entry name" value="FADPNR"/>
</dbReference>
<organism evidence="8 9">
    <name type="scientific">Prauserella endophytica</name>
    <dbReference type="NCBI Taxonomy" id="1592324"/>
    <lineage>
        <taxon>Bacteria</taxon>
        <taxon>Bacillati</taxon>
        <taxon>Actinomycetota</taxon>
        <taxon>Actinomycetes</taxon>
        <taxon>Pseudonocardiales</taxon>
        <taxon>Pseudonocardiaceae</taxon>
        <taxon>Prauserella</taxon>
        <taxon>Prauserella coralliicola group</taxon>
    </lineage>
</organism>
<dbReference type="SUPFAM" id="SSF51905">
    <property type="entry name" value="FAD/NAD(P)-binding domain"/>
    <property type="match status" value="2"/>
</dbReference>
<dbReference type="PANTHER" id="PTHR43557:SF2">
    <property type="entry name" value="RIESKE DOMAIN-CONTAINING PROTEIN-RELATED"/>
    <property type="match status" value="1"/>
</dbReference>
<dbReference type="RefSeq" id="WP_112273325.1">
    <property type="nucleotide sequence ID" value="NZ_SWMS01000002.1"/>
</dbReference>
<feature type="domain" description="FAD/NAD(P)-binding" evidence="6">
    <location>
        <begin position="11"/>
        <end position="312"/>
    </location>
</feature>
<feature type="region of interest" description="Disordered" evidence="5">
    <location>
        <begin position="399"/>
        <end position="419"/>
    </location>
</feature>
<dbReference type="PRINTS" id="PR00411">
    <property type="entry name" value="PNDRDTASEI"/>
</dbReference>
<dbReference type="InterPro" id="IPR050446">
    <property type="entry name" value="FAD-oxidoreductase/Apoptosis"/>
</dbReference>
<evidence type="ECO:0000256" key="1">
    <source>
        <dbReference type="ARBA" id="ARBA00001974"/>
    </source>
</evidence>
<keyword evidence="4" id="KW-0560">Oxidoreductase</keyword>
<proteinExistence type="predicted"/>
<evidence type="ECO:0000313" key="9">
    <source>
        <dbReference type="Proteomes" id="UP000309992"/>
    </source>
</evidence>
<dbReference type="InterPro" id="IPR023753">
    <property type="entry name" value="FAD/NAD-binding_dom"/>
</dbReference>
<sequence>MSERVPARAGVLVAGAGEAGVRVATTLRELGYDRPIVLCGDEPHQPYQRPPLSKAFLDGKAVRADLALRTPEFFRDAGIEVRPGQRVTDVEVDDSGSGTATCEGGDTVEFDRLVLATGARPRPLPVDGGGLDGVCVLRGVDDAERLRDRLATAGRVVIVGGGYIGLEVAALASARGLATTVVEREDRLLSRVSAAPLSEFLAERHREWGVEFELAADVRELVGDGHRVHDVRLADGRLLPADLVLVGIGAVPETTLAEKLGLDVRRGIVVDAGCRTSHPGVWAVGDCTVRAHPHLPGELIGVESVQNANDQARAAAAALAGAEPPRPPVPWFWSDQRDLKLQIAGISSGYDRHVVRGTSPGADLTVLYYRGGELIAAESVNRPADFLAVKRALGKGKTIAPEPAADPATPLKELITDRA</sequence>